<comment type="similarity">
    <text evidence="1">Belongs to the short-chain dehydrogenases/reductases (SDR) family.</text>
</comment>
<dbReference type="Pfam" id="PF13561">
    <property type="entry name" value="adh_short_C2"/>
    <property type="match status" value="1"/>
</dbReference>
<dbReference type="InterPro" id="IPR002347">
    <property type="entry name" value="SDR_fam"/>
</dbReference>
<dbReference type="AlphaFoldDB" id="A0A2P7SH09"/>
<dbReference type="Gene3D" id="3.40.50.720">
    <property type="entry name" value="NAD(P)-binding Rossmann-like Domain"/>
    <property type="match status" value="1"/>
</dbReference>
<keyword evidence="4" id="KW-1185">Reference proteome</keyword>
<proteinExistence type="inferred from homology"/>
<sequence length="246" mass="25319">MSKLVGKVALVTGGSRGIGAAIAGRLALEGADVAFTYARSGDRAEAMVRAVEERGRRALAIHADSADPGAVETAVSLTVERLGRLDVLVNNAGVYEVGAIDRLTREDFEKTVAINLRAPFLASSAAARHMGDGARIISIGSTFATRAPEEGLSLYSLSKAALIGMTKGMARDLGARGITVNVVHPGPTDTDMNPASGPGAAAQLRSIPLRRFSDPDDVAGLVAWLAGPEGRNVTGAEFTIDGGANV</sequence>
<dbReference type="OrthoDB" id="154414at2"/>
<dbReference type="InterPro" id="IPR057326">
    <property type="entry name" value="KR_dom"/>
</dbReference>
<dbReference type="SUPFAM" id="SSF51735">
    <property type="entry name" value="NAD(P)-binding Rossmann-fold domains"/>
    <property type="match status" value="1"/>
</dbReference>
<accession>A0A2P7SH09</accession>
<dbReference type="GO" id="GO:0016616">
    <property type="term" value="F:oxidoreductase activity, acting on the CH-OH group of donors, NAD or NADP as acceptor"/>
    <property type="evidence" value="ECO:0007669"/>
    <property type="project" value="TreeGrafter"/>
</dbReference>
<dbReference type="RefSeq" id="WP_106771890.1">
    <property type="nucleotide sequence ID" value="NZ_PXYK01000007.1"/>
</dbReference>
<evidence type="ECO:0000313" key="4">
    <source>
        <dbReference type="Proteomes" id="UP000241229"/>
    </source>
</evidence>
<dbReference type="PRINTS" id="PR00080">
    <property type="entry name" value="SDRFAMILY"/>
</dbReference>
<dbReference type="Proteomes" id="UP000241229">
    <property type="component" value="Unassembled WGS sequence"/>
</dbReference>
<dbReference type="InterPro" id="IPR036291">
    <property type="entry name" value="NAD(P)-bd_dom_sf"/>
</dbReference>
<reference evidence="3 4" key="1">
    <citation type="submission" date="2018-03" db="EMBL/GenBank/DDBJ databases">
        <title>The draft genome of Mesorhizobium sp. 6GN-30.</title>
        <authorList>
            <person name="Liu L."/>
            <person name="Li L."/>
            <person name="Wang T."/>
            <person name="Zhang X."/>
            <person name="Liang L."/>
        </authorList>
    </citation>
    <scope>NUCLEOTIDE SEQUENCE [LARGE SCALE GENOMIC DNA]</scope>
    <source>
        <strain evidence="3 4">6GN30</strain>
    </source>
</reference>
<evidence type="ECO:0000259" key="2">
    <source>
        <dbReference type="SMART" id="SM00822"/>
    </source>
</evidence>
<dbReference type="PRINTS" id="PR00081">
    <property type="entry name" value="GDHRDH"/>
</dbReference>
<organism evidence="3 4">
    <name type="scientific">Kumtagia ephedrae</name>
    <dbReference type="NCBI Taxonomy" id="2116701"/>
    <lineage>
        <taxon>Bacteria</taxon>
        <taxon>Pseudomonadati</taxon>
        <taxon>Pseudomonadota</taxon>
        <taxon>Alphaproteobacteria</taxon>
        <taxon>Hyphomicrobiales</taxon>
        <taxon>Phyllobacteriaceae</taxon>
        <taxon>Kumtagia</taxon>
    </lineage>
</organism>
<comment type="caution">
    <text evidence="3">The sequence shown here is derived from an EMBL/GenBank/DDBJ whole genome shotgun (WGS) entry which is preliminary data.</text>
</comment>
<feature type="domain" description="Ketoreductase" evidence="2">
    <location>
        <begin position="7"/>
        <end position="160"/>
    </location>
</feature>
<evidence type="ECO:0000313" key="3">
    <source>
        <dbReference type="EMBL" id="PSJ61782.1"/>
    </source>
</evidence>
<dbReference type="FunFam" id="3.40.50.720:FF:000084">
    <property type="entry name" value="Short-chain dehydrogenase reductase"/>
    <property type="match status" value="1"/>
</dbReference>
<gene>
    <name evidence="3" type="ORF">C7I84_09280</name>
</gene>
<dbReference type="SMART" id="SM00822">
    <property type="entry name" value="PKS_KR"/>
    <property type="match status" value="1"/>
</dbReference>
<name>A0A2P7SH09_9HYPH</name>
<dbReference type="PANTHER" id="PTHR42760">
    <property type="entry name" value="SHORT-CHAIN DEHYDROGENASES/REDUCTASES FAMILY MEMBER"/>
    <property type="match status" value="1"/>
</dbReference>
<dbReference type="PANTHER" id="PTHR42760:SF50">
    <property type="entry name" value="SHORT-CHAIN DEHYDROGENASE-RELATED"/>
    <property type="match status" value="1"/>
</dbReference>
<dbReference type="EMBL" id="PXYK01000007">
    <property type="protein sequence ID" value="PSJ61782.1"/>
    <property type="molecule type" value="Genomic_DNA"/>
</dbReference>
<protein>
    <submittedName>
        <fullName evidence="3">Oxidoreductase</fullName>
    </submittedName>
</protein>
<evidence type="ECO:0000256" key="1">
    <source>
        <dbReference type="ARBA" id="ARBA00006484"/>
    </source>
</evidence>